<dbReference type="Proteomes" id="UP001177140">
    <property type="component" value="Unassembled WGS sequence"/>
</dbReference>
<evidence type="ECO:0000256" key="1">
    <source>
        <dbReference type="SAM" id="MobiDB-lite"/>
    </source>
</evidence>
<evidence type="ECO:0000313" key="3">
    <source>
        <dbReference type="EMBL" id="MCL7031384.1"/>
    </source>
</evidence>
<name>A0AA41V522_PAPNU</name>
<reference evidence="3" key="1">
    <citation type="submission" date="2022-03" db="EMBL/GenBank/DDBJ databases">
        <title>A functionally conserved STORR gene fusion in Papaver species that diverged 16.8 million years ago.</title>
        <authorList>
            <person name="Catania T."/>
        </authorList>
    </citation>
    <scope>NUCLEOTIDE SEQUENCE</scope>
    <source>
        <strain evidence="3">S-191538</strain>
    </source>
</reference>
<comment type="caution">
    <text evidence="3">The sequence shown here is derived from an EMBL/GenBank/DDBJ whole genome shotgun (WGS) entry which is preliminary data.</text>
</comment>
<feature type="compositionally biased region" description="Basic and acidic residues" evidence="1">
    <location>
        <begin position="116"/>
        <end position="127"/>
    </location>
</feature>
<evidence type="ECO:0000256" key="2">
    <source>
        <dbReference type="SAM" id="SignalP"/>
    </source>
</evidence>
<sequence length="127" mass="12991">MARILIVCVLILMSISQNAFSQDLKLGRKGDLVEVERHGSVGQNLGNGQVNQGGGATVVVAGGLAKVKSAGTDGTDLENGKAVFVDRGGEEGVAYGLVETHEAQSVGVNLPGSKTKAKDASAENYHG</sequence>
<feature type="signal peptide" evidence="2">
    <location>
        <begin position="1"/>
        <end position="21"/>
    </location>
</feature>
<dbReference type="AlphaFoldDB" id="A0AA41V522"/>
<feature type="region of interest" description="Disordered" evidence="1">
    <location>
        <begin position="106"/>
        <end position="127"/>
    </location>
</feature>
<feature type="chain" id="PRO_5041360594" evidence="2">
    <location>
        <begin position="22"/>
        <end position="127"/>
    </location>
</feature>
<keyword evidence="4" id="KW-1185">Reference proteome</keyword>
<proteinExistence type="predicted"/>
<gene>
    <name evidence="3" type="ORF">MKW94_018211</name>
</gene>
<keyword evidence="2" id="KW-0732">Signal</keyword>
<accession>A0AA41V522</accession>
<organism evidence="3 4">
    <name type="scientific">Papaver nudicaule</name>
    <name type="common">Iceland poppy</name>
    <dbReference type="NCBI Taxonomy" id="74823"/>
    <lineage>
        <taxon>Eukaryota</taxon>
        <taxon>Viridiplantae</taxon>
        <taxon>Streptophyta</taxon>
        <taxon>Embryophyta</taxon>
        <taxon>Tracheophyta</taxon>
        <taxon>Spermatophyta</taxon>
        <taxon>Magnoliopsida</taxon>
        <taxon>Ranunculales</taxon>
        <taxon>Papaveraceae</taxon>
        <taxon>Papaveroideae</taxon>
        <taxon>Papaver</taxon>
    </lineage>
</organism>
<evidence type="ECO:0000313" key="4">
    <source>
        <dbReference type="Proteomes" id="UP001177140"/>
    </source>
</evidence>
<dbReference type="EMBL" id="JAJJMA010111596">
    <property type="protein sequence ID" value="MCL7031384.1"/>
    <property type="molecule type" value="Genomic_DNA"/>
</dbReference>
<protein>
    <submittedName>
        <fullName evidence="3">Uncharacterized protein</fullName>
    </submittedName>
</protein>